<reference evidence="2" key="1">
    <citation type="submission" date="2016-06" db="EMBL/GenBank/DDBJ databases">
        <authorList>
            <person name="Sutton G."/>
            <person name="Brinkac L."/>
            <person name="Sanka R."/>
            <person name="Adams M."/>
            <person name="Lau E."/>
            <person name="Mehaffy C."/>
            <person name="Tameris M."/>
            <person name="Hatherill M."/>
            <person name="Hanekom W."/>
            <person name="Mahomed H."/>
            <person name="Mcshane H."/>
        </authorList>
    </citation>
    <scope>NUCLEOTIDE SEQUENCE [LARGE SCALE GENOMIC DNA]</scope>
    <source>
        <strain evidence="2">852002-10433_SCH5171157</strain>
    </source>
</reference>
<name>A0A1A0VXR1_MYCPR</name>
<dbReference type="InterPro" id="IPR036689">
    <property type="entry name" value="ESAT-6-like_sf"/>
</dbReference>
<dbReference type="AlphaFoldDB" id="A0A1A0VXR1"/>
<dbReference type="EMBL" id="LZSY01000118">
    <property type="protein sequence ID" value="OBB87984.1"/>
    <property type="molecule type" value="Genomic_DNA"/>
</dbReference>
<dbReference type="Pfam" id="PF06013">
    <property type="entry name" value="WXG100"/>
    <property type="match status" value="1"/>
</dbReference>
<dbReference type="InterPro" id="IPR010310">
    <property type="entry name" value="T7SS_ESAT-6-like"/>
</dbReference>
<gene>
    <name evidence="1" type="ORF">A5779_32340</name>
</gene>
<comment type="caution">
    <text evidence="1">The sequence shown here is derived from an EMBL/GenBank/DDBJ whole genome shotgun (WGS) entry which is preliminary data.</text>
</comment>
<sequence>MGTGSDDAYTVDLDALDSLIDHMARFTRATDTNVDNIEAFVASMPWQGATEQAHKHWQAQWRSGVEDLQDGLRKIREGAKTAHENYSSAIKANLKMWEQ</sequence>
<accession>A0A1A0VXR1</accession>
<evidence type="ECO:0008006" key="3">
    <source>
        <dbReference type="Google" id="ProtNLM"/>
    </source>
</evidence>
<dbReference type="RefSeq" id="WP_064884845.1">
    <property type="nucleotide sequence ID" value="NZ_LZSY01000118.1"/>
</dbReference>
<dbReference type="Gene3D" id="1.10.287.1060">
    <property type="entry name" value="ESAT-6-like"/>
    <property type="match status" value="1"/>
</dbReference>
<evidence type="ECO:0000313" key="2">
    <source>
        <dbReference type="Proteomes" id="UP000094008"/>
    </source>
</evidence>
<organism evidence="1 2">
    <name type="scientific">Mycolicibacterium peregrinum</name>
    <name type="common">Mycobacterium peregrinum</name>
    <dbReference type="NCBI Taxonomy" id="43304"/>
    <lineage>
        <taxon>Bacteria</taxon>
        <taxon>Bacillati</taxon>
        <taxon>Actinomycetota</taxon>
        <taxon>Actinomycetes</taxon>
        <taxon>Mycobacteriales</taxon>
        <taxon>Mycobacteriaceae</taxon>
        <taxon>Mycolicibacterium</taxon>
    </lineage>
</organism>
<evidence type="ECO:0000313" key="1">
    <source>
        <dbReference type="EMBL" id="OBB87984.1"/>
    </source>
</evidence>
<dbReference type="Proteomes" id="UP000094008">
    <property type="component" value="Unassembled WGS sequence"/>
</dbReference>
<dbReference type="OrthoDB" id="4380842at2"/>
<dbReference type="SUPFAM" id="SSF140453">
    <property type="entry name" value="EsxAB dimer-like"/>
    <property type="match status" value="1"/>
</dbReference>
<proteinExistence type="predicted"/>
<protein>
    <recommendedName>
        <fullName evidence="3">WXG100 family type VII secretion target</fullName>
    </recommendedName>
</protein>